<evidence type="ECO:0000256" key="7">
    <source>
        <dbReference type="ARBA" id="ARBA00022729"/>
    </source>
</evidence>
<dbReference type="RefSeq" id="WP_207970035.1">
    <property type="nucleotide sequence ID" value="NZ_JAGBKN010000021.1"/>
</dbReference>
<dbReference type="GO" id="GO:0009279">
    <property type="term" value="C:cell outer membrane"/>
    <property type="evidence" value="ECO:0007669"/>
    <property type="project" value="UniProtKB-SubCell"/>
</dbReference>
<evidence type="ECO:0000313" key="17">
    <source>
        <dbReference type="Proteomes" id="UP000664161"/>
    </source>
</evidence>
<dbReference type="GO" id="GO:0009986">
    <property type="term" value="C:cell surface"/>
    <property type="evidence" value="ECO:0007669"/>
    <property type="project" value="UniProtKB-SubCell"/>
</dbReference>
<feature type="domain" description="Trimeric autotransporter adhesin YadA-like stalk" evidence="14">
    <location>
        <begin position="1336"/>
        <end position="1370"/>
    </location>
</feature>
<evidence type="ECO:0000256" key="1">
    <source>
        <dbReference type="ARBA" id="ARBA00004241"/>
    </source>
</evidence>
<feature type="domain" description="Trimeric autotransporter adhesin YadA-like stalk" evidence="14">
    <location>
        <begin position="1769"/>
        <end position="1805"/>
    </location>
</feature>
<dbReference type="SUPFAM" id="SSF54523">
    <property type="entry name" value="Pili subunits"/>
    <property type="match status" value="1"/>
</dbReference>
<evidence type="ECO:0000256" key="10">
    <source>
        <dbReference type="ARBA" id="ARBA00023237"/>
    </source>
</evidence>
<dbReference type="EMBL" id="JAGBKN010000021">
    <property type="protein sequence ID" value="MBO1517559.1"/>
    <property type="molecule type" value="Genomic_DNA"/>
</dbReference>
<dbReference type="InterPro" id="IPR005594">
    <property type="entry name" value="YadA_C"/>
</dbReference>
<feature type="domain" description="Trimeric autotransporter adhesin YadA-like head" evidence="13">
    <location>
        <begin position="651"/>
        <end position="676"/>
    </location>
</feature>
<feature type="domain" description="Trimeric autotransporter adhesin YadA-like head" evidence="13">
    <location>
        <begin position="1089"/>
        <end position="1114"/>
    </location>
</feature>
<dbReference type="GO" id="GO:0015031">
    <property type="term" value="P:protein transport"/>
    <property type="evidence" value="ECO:0007669"/>
    <property type="project" value="UniProtKB-KW"/>
</dbReference>
<feature type="domain" description="Trimeric autotransporter adhesin YadA-like head" evidence="13">
    <location>
        <begin position="484"/>
        <end position="510"/>
    </location>
</feature>
<keyword evidence="17" id="KW-1185">Reference proteome</keyword>
<keyword evidence="6 11" id="KW-0812">Transmembrane</keyword>
<feature type="domain" description="Trimeric autotransporter adhesin YadA-like stalk" evidence="14">
    <location>
        <begin position="1526"/>
        <end position="1563"/>
    </location>
</feature>
<dbReference type="Gene3D" id="6.20.50.100">
    <property type="match status" value="1"/>
</dbReference>
<reference evidence="16 17" key="1">
    <citation type="submission" date="2021-03" db="EMBL/GenBank/DDBJ databases">
        <authorList>
            <person name="Shang D.-D."/>
            <person name="Du Z.-J."/>
            <person name="Chen G.-J."/>
        </authorList>
    </citation>
    <scope>NUCLEOTIDE SEQUENCE [LARGE SCALE GENOMIC DNA]</scope>
    <source>
        <strain evidence="16 17">F2608</strain>
    </source>
</reference>
<dbReference type="Pfam" id="PF13018">
    <property type="entry name" value="ESPR"/>
    <property type="match status" value="1"/>
</dbReference>
<evidence type="ECO:0000256" key="5">
    <source>
        <dbReference type="ARBA" id="ARBA00022452"/>
    </source>
</evidence>
<dbReference type="SUPFAM" id="SSF101967">
    <property type="entry name" value="Adhesin YadA, collagen-binding domain"/>
    <property type="match status" value="13"/>
</dbReference>
<dbReference type="CDD" id="cd12820">
    <property type="entry name" value="LbR_YadA-like"/>
    <property type="match status" value="3"/>
</dbReference>
<dbReference type="Proteomes" id="UP000664161">
    <property type="component" value="Unassembled WGS sequence"/>
</dbReference>
<feature type="domain" description="Trimeric autotransporter adhesin YadA-like head" evidence="13">
    <location>
        <begin position="567"/>
        <end position="593"/>
    </location>
</feature>
<evidence type="ECO:0000256" key="4">
    <source>
        <dbReference type="ARBA" id="ARBA00022448"/>
    </source>
</evidence>
<dbReference type="InterPro" id="IPR011049">
    <property type="entry name" value="Serralysin-like_metalloprot_C"/>
</dbReference>
<evidence type="ECO:0000313" key="16">
    <source>
        <dbReference type="EMBL" id="MBO1517559.1"/>
    </source>
</evidence>
<proteinExistence type="inferred from homology"/>
<comment type="caution">
    <text evidence="16">The sequence shown here is derived from an EMBL/GenBank/DDBJ whole genome shotgun (WGS) entry which is preliminary data.</text>
</comment>
<evidence type="ECO:0000259" key="14">
    <source>
        <dbReference type="Pfam" id="PF05662"/>
    </source>
</evidence>
<feature type="domain" description="Trimeric autotransporter adhesin YadA-like head" evidence="13">
    <location>
        <begin position="1016"/>
        <end position="1040"/>
    </location>
</feature>
<dbReference type="InterPro" id="IPR045584">
    <property type="entry name" value="Pilin-like"/>
</dbReference>
<dbReference type="InterPro" id="IPR008640">
    <property type="entry name" value="Adhesin_Head_dom"/>
</dbReference>
<dbReference type="Pfam" id="PF05662">
    <property type="entry name" value="YadA_stalk"/>
    <property type="match status" value="9"/>
</dbReference>
<feature type="domain" description="Trimeric autotransporter adhesin YadA-like head" evidence="13">
    <location>
        <begin position="222"/>
        <end position="246"/>
    </location>
</feature>
<organism evidence="16 17">
    <name type="scientific">Psychrobacter halodurans</name>
    <dbReference type="NCBI Taxonomy" id="2818439"/>
    <lineage>
        <taxon>Bacteria</taxon>
        <taxon>Pseudomonadati</taxon>
        <taxon>Pseudomonadota</taxon>
        <taxon>Gammaproteobacteria</taxon>
        <taxon>Moraxellales</taxon>
        <taxon>Moraxellaceae</taxon>
        <taxon>Psychrobacter</taxon>
    </lineage>
</organism>
<keyword evidence="9 11" id="KW-0472">Membrane</keyword>
<keyword evidence="4" id="KW-0813">Transport</keyword>
<dbReference type="Gene3D" id="1.20.5.170">
    <property type="match status" value="2"/>
</dbReference>
<evidence type="ECO:0000259" key="15">
    <source>
        <dbReference type="Pfam" id="PF13018"/>
    </source>
</evidence>
<feature type="domain" description="Trimeric autotransporter adhesin YadA-like stalk" evidence="14">
    <location>
        <begin position="1894"/>
        <end position="1931"/>
    </location>
</feature>
<accession>A0AAW4IWJ1</accession>
<feature type="domain" description="Trimeric autotransporter adhesin YadA-like stalk" evidence="14">
    <location>
        <begin position="423"/>
        <end position="462"/>
    </location>
</feature>
<feature type="domain" description="Trimeric autotransporter adhesin YadA-like head" evidence="13">
    <location>
        <begin position="357"/>
        <end position="381"/>
    </location>
</feature>
<dbReference type="InterPro" id="IPR008635">
    <property type="entry name" value="Coiled_stalk_dom"/>
</dbReference>
<dbReference type="InterPro" id="IPR024973">
    <property type="entry name" value="ESPR"/>
</dbReference>
<feature type="domain" description="Trimeric autotransporter adhesin YadA-like head" evidence="13">
    <location>
        <begin position="983"/>
        <end position="1009"/>
    </location>
</feature>
<feature type="domain" description="Trimeric autotransporter adhesin YadA-like head" evidence="13">
    <location>
        <begin position="598"/>
        <end position="621"/>
    </location>
</feature>
<dbReference type="Gene3D" id="3.30.1300.30">
    <property type="entry name" value="GSPII I/J protein-like"/>
    <property type="match status" value="1"/>
</dbReference>
<evidence type="ECO:0000256" key="3">
    <source>
        <dbReference type="ARBA" id="ARBA00005848"/>
    </source>
</evidence>
<sequence>MNRIYKVIWNEALNCFVAVGEYAKARGKSSKSSVSANARINTTATTSVKKWHVSAIGLGLLAAGFAMPASALGLYFAGDDPTPKIYTNEWLHHTVTIKGGETVAGDPSSKNINVTANKNSKTLTVKLDKTVNLGVDGSLKMGDTLVDSSGMTIKAINPINNVTLSNSGLNNGGNQITNVASGVGDDNNAANIGDLNHAIAANKTKYYSVNSTGGSNDDNLGATGENAMAMGRNASAAGSQSIAIGSVANGKPTSAGGEQSIAIGANVVTTGGSAIAIGGDDLNAASETNLDGSSNIGANTGSVNTVFKTYTGRDLVEPAYYARNTEASGAASIAIGSKALSKGHLSTAVGVQSSSDGVASSAFGMGSSASKDGSVALGAGSTTLNDATYQEKLTIGNKDYFYAGATNDKGAQVSVGSEERERQIKHVASGEVSATSTDGINGSQLHATNESVKDLTTTVAANKTHFYSVSSTDSTRGNYNNDGATGADAMAAGIDASATGENATALGTKSNAEGTRSTAIGYQAQAKDRNAIALGYQANAHQKHSTAIGYAANAGYAAIAIGDAAAATKKGSTAIGSQSVSTDVYSTALGREAKALEKNTVAVGYSTTASGESSVAIGNKSLATKESNIALGDNAQATGNQSIAQGRNAKATGSQSIAQGTHAEATGNYSSAQGYFSEATKSGAIAQGRDSKAFGENSIAQGMKAKAEGKSSVAIGDGAKASGVNSIAIGTGNIVNGDNSGAFGDPNNISGTGSYAVGNNNTIDADNSFVLGNNVTINASDKYSIALGEGAVINGEDSIAIGRGATAAASTRNGLAIGVRSSSGNHAASLGDDATSGNYAVALGSKSTAQIGGTAIGQASSAVSNATALGRAAIAGQPGNVALGHQSVTAAQHTGAFAINNQPVAGLTSGARTVSVGSVGAERQIQNVAPGVVDATSTDAINGSQLFATNEAIDDLSGTVIANKTKYYSVNSTGGSNDDNLGATGQNAMAMGRNASATGSQTIAIGSGASGQHTTASGEQSIAIGANVVSSGNSSIAIGGDDLDAASVDAGAMFTAYTGSSLVETPPYMVNTESDGAASIAIGAKALSEGDLSTAVGVRSSSAGDASSAFGMGSSAVAEGSVALGAGSVANVAGGAMGYDPTGSSDAAIKATQSGARYGAVSVGNGAEGGNRQIVNVAAGTNDSDAVNVAQLKGLSGVVNQGLKFDGDTGTPVTRQMGDTLTVKGGATNLSDNNIGVVANGSDTLSIKLAKNIDLGKTGSVTMGSSSPLGLGPVTTVDRLGVRTGSIVGSTAVTGLGVLVNGPLGIPSTALSMDGLTIIGGPSVTRSGGVNAGNRKIVNVDDGSNDKDAVNFGQLAGFSAAARTKVIKGTNVDSVDFSIDSDTGQDVYTVNANGSSVSSGDDTALTVTAGDKGDDNITDYKVDLSDDSKASLIKADSAMQTVITQIDGKDVKTLDQNDNTANFVTGSNIELLEDNGGIKIATADKVSFVSVTTGDTLLDNGGVTLTGGSNQTVTLSNSGLNNGGNRVTNVDDGEEDMDAVNVRQLNATNSTVNLGLDFTGDDTNVIVNRKLGETLTIRGGATDLTDNNIGVVADEDGNLNVKLNKDVRLGKAGSVRMESTVLNNAGVTITDGPNQTITLSNEGLDNGNNRIIKVAEGIAPSDAVNFAQLTMTNDEIAKGIKIGDGNVANDQQFALGETINVTGDGNVTTLASAAGVQVRLNNQLNLGDEGSMQVGSSLMTNNSFTFVSDNAPNRTVRLTNNGLDNGFNRITNVAAGIDFTDAATVGQLEAATFALDQGWGLSAQGDSATMVKQGSAVDINSRDGNITISRTIAGNGISPLASRAADVNDISFDLNRDIAIDSVQAGDSTLSNDGLTIVGGPSMTKAGINAADTKVTNVMSGEVSASSSDAINGSQLYAQGAGISTLIGGDTVYNPEDGTFINANIGGTGQSSIDGAIASIKQGETIINESIATNTTNIEANTADIATNTTNIGTNTTNIQGNTDRLDTGLNFGADSGDNINKPIGDESVLSFTGGNNITTTAQGSSILFDLNGNISVDSVSTGNTTINSGGVTITDGPSMTADGLYAGGKSITGVADGVEATDAVNLGQLSALDSRLNNSMSDLGYKIGEVEDDANAGISAAMAMSSLPQAYISGKSLISGGVGTYNGESAVAIGFSKLSNDGRWVMKISGTADTQGNAGGSIGAGFHFD</sequence>
<name>A0AAW4IWJ1_9GAMM</name>
<dbReference type="Gene3D" id="2.20.70.140">
    <property type="match status" value="5"/>
</dbReference>
<evidence type="ECO:0000256" key="8">
    <source>
        <dbReference type="ARBA" id="ARBA00022927"/>
    </source>
</evidence>
<keyword evidence="5" id="KW-1134">Transmembrane beta strand</keyword>
<feature type="domain" description="ESPR" evidence="15">
    <location>
        <begin position="1"/>
        <end position="44"/>
    </location>
</feature>
<evidence type="ECO:0000256" key="9">
    <source>
        <dbReference type="ARBA" id="ARBA00023136"/>
    </source>
</evidence>
<evidence type="ECO:0000256" key="6">
    <source>
        <dbReference type="ARBA" id="ARBA00022692"/>
    </source>
</evidence>
<evidence type="ECO:0000259" key="12">
    <source>
        <dbReference type="Pfam" id="PF03895"/>
    </source>
</evidence>
<feature type="domain" description="Trimeric autotransporter adhesin YadA-like stalk" evidence="14">
    <location>
        <begin position="1173"/>
        <end position="1211"/>
    </location>
</feature>
<feature type="domain" description="Trimeric autotransporter adhesin YadA-like stalk" evidence="14">
    <location>
        <begin position="2092"/>
        <end position="2122"/>
    </location>
</feature>
<keyword evidence="7" id="KW-0732">Signal</keyword>
<gene>
    <name evidence="16" type="ORF">J3491_09465</name>
</gene>
<evidence type="ECO:0000256" key="2">
    <source>
        <dbReference type="ARBA" id="ARBA00004442"/>
    </source>
</evidence>
<feature type="domain" description="Trimeric autotransporter adhesin YadA-like stalk" evidence="14">
    <location>
        <begin position="1650"/>
        <end position="1690"/>
    </location>
</feature>
<feature type="transmembrane region" description="Helical" evidence="11">
    <location>
        <begin position="55"/>
        <end position="77"/>
    </location>
</feature>
<evidence type="ECO:0000259" key="13">
    <source>
        <dbReference type="Pfam" id="PF05658"/>
    </source>
</evidence>
<feature type="domain" description="Trimeric autotransporter adhesin YadA-like stalk" evidence="14">
    <location>
        <begin position="924"/>
        <end position="963"/>
    </location>
</feature>
<feature type="domain" description="Trimeric autotransporter adhesin YadA-like head" evidence="13">
    <location>
        <begin position="512"/>
        <end position="538"/>
    </location>
</feature>
<feature type="domain" description="Trimeric autotransporter adhesin YadA-like head" evidence="13">
    <location>
        <begin position="629"/>
        <end position="649"/>
    </location>
</feature>
<dbReference type="Pfam" id="PF05658">
    <property type="entry name" value="YadA_head"/>
    <property type="match status" value="13"/>
</dbReference>
<dbReference type="Gene3D" id="2.150.10.10">
    <property type="entry name" value="Serralysin-like metalloprotease, C-terminal"/>
    <property type="match status" value="11"/>
</dbReference>
<keyword evidence="11" id="KW-1133">Transmembrane helix</keyword>
<protein>
    <submittedName>
        <fullName evidence="16">YadA-like family protein</fullName>
    </submittedName>
</protein>
<keyword evidence="8" id="KW-0653">Protein transport</keyword>
<dbReference type="Pfam" id="PF03895">
    <property type="entry name" value="YadA_anchor"/>
    <property type="match status" value="1"/>
</dbReference>
<keyword evidence="10" id="KW-0998">Cell outer membrane</keyword>
<feature type="domain" description="Trimeric autotransporter adhesin YadA-like head" evidence="13">
    <location>
        <begin position="679"/>
        <end position="700"/>
    </location>
</feature>
<comment type="subcellular location">
    <subcellularLocation>
        <location evidence="2">Cell outer membrane</location>
    </subcellularLocation>
    <subcellularLocation>
        <location evidence="1">Cell surface</location>
    </subcellularLocation>
</comment>
<feature type="domain" description="Trimeric autotransporter adhesin YadA-like head" evidence="13">
    <location>
        <begin position="707"/>
        <end position="732"/>
    </location>
</feature>
<evidence type="ECO:0000256" key="11">
    <source>
        <dbReference type="SAM" id="Phobius"/>
    </source>
</evidence>
<feature type="domain" description="Trimeric autotransporter adhesin YadA-like C-terminal membrane anchor" evidence="12">
    <location>
        <begin position="2149"/>
        <end position="2209"/>
    </location>
</feature>
<comment type="similarity">
    <text evidence="3">Belongs to the autotransporter-2 (AT-2) (TC 1.B.40) family.</text>
</comment>